<keyword evidence="1" id="KW-0812">Transmembrane</keyword>
<protein>
    <submittedName>
        <fullName evidence="2">Uncharacterized protein</fullName>
    </submittedName>
</protein>
<accession>A0A6J5MZU4</accession>
<keyword evidence="1" id="KW-0472">Membrane</keyword>
<sequence>MSFLIVLLVLGMMIGAFLVGMGVGGTYYAVYNSETNDTVKRIRRNRIILANIQFQMQKTKTLAEAEILIGRLSELEKHLEEEDK</sequence>
<name>A0A6J5MZU4_9CAUD</name>
<dbReference type="EMBL" id="LR796562">
    <property type="protein sequence ID" value="CAB4151351.1"/>
    <property type="molecule type" value="Genomic_DNA"/>
</dbReference>
<gene>
    <name evidence="2" type="ORF">UFOVP585_13</name>
</gene>
<proteinExistence type="predicted"/>
<evidence type="ECO:0000256" key="1">
    <source>
        <dbReference type="SAM" id="Phobius"/>
    </source>
</evidence>
<evidence type="ECO:0000313" key="2">
    <source>
        <dbReference type="EMBL" id="CAB4151351.1"/>
    </source>
</evidence>
<keyword evidence="1" id="KW-1133">Transmembrane helix</keyword>
<reference evidence="2" key="1">
    <citation type="submission" date="2020-04" db="EMBL/GenBank/DDBJ databases">
        <authorList>
            <person name="Chiriac C."/>
            <person name="Salcher M."/>
            <person name="Ghai R."/>
            <person name="Kavagutti S V."/>
        </authorList>
    </citation>
    <scope>NUCLEOTIDE SEQUENCE</scope>
</reference>
<organism evidence="2">
    <name type="scientific">uncultured Caudovirales phage</name>
    <dbReference type="NCBI Taxonomy" id="2100421"/>
    <lineage>
        <taxon>Viruses</taxon>
        <taxon>Duplodnaviria</taxon>
        <taxon>Heunggongvirae</taxon>
        <taxon>Uroviricota</taxon>
        <taxon>Caudoviricetes</taxon>
        <taxon>Peduoviridae</taxon>
        <taxon>Maltschvirus</taxon>
        <taxon>Maltschvirus maltsch</taxon>
    </lineage>
</organism>
<feature type="transmembrane region" description="Helical" evidence="1">
    <location>
        <begin position="6"/>
        <end position="31"/>
    </location>
</feature>